<dbReference type="GO" id="GO:0006355">
    <property type="term" value="P:regulation of DNA-templated transcription"/>
    <property type="evidence" value="ECO:0007669"/>
    <property type="project" value="InterPro"/>
</dbReference>
<dbReference type="InterPro" id="IPR014947">
    <property type="entry name" value="DUF1818"/>
</dbReference>
<dbReference type="InterPro" id="IPR009044">
    <property type="entry name" value="ssDNA-bd_transcriptional_reg"/>
</dbReference>
<dbReference type="AlphaFoldDB" id="A0A1U7J1I3"/>
<protein>
    <recommendedName>
        <fullName evidence="3">DUF1818 domain-containing protein</fullName>
    </recommendedName>
</protein>
<dbReference type="OrthoDB" id="464443at2"/>
<evidence type="ECO:0008006" key="3">
    <source>
        <dbReference type="Google" id="ProtNLM"/>
    </source>
</evidence>
<dbReference type="EMBL" id="MRCG01000016">
    <property type="protein sequence ID" value="OKH45715.1"/>
    <property type="molecule type" value="Genomic_DNA"/>
</dbReference>
<sequence>MGERFTKEGNGWRLSWDATAPKYCGLLAGSNWAIELTKAEFRAFRRLAMEIRETMQAIACELMDDERITCEAEADYLWIEAEGFPEAYGIRFILKSGRQCEGEWDVEATQQMLQAIFHLTVF</sequence>
<dbReference type="SUPFAM" id="SSF54447">
    <property type="entry name" value="ssDNA-binding transcriptional regulator domain"/>
    <property type="match status" value="1"/>
</dbReference>
<dbReference type="Pfam" id="PF08848">
    <property type="entry name" value="DUF1818"/>
    <property type="match status" value="1"/>
</dbReference>
<proteinExistence type="predicted"/>
<dbReference type="STRING" id="549789.NIES30_19565"/>
<accession>A0A1U7J1I3</accession>
<dbReference type="Proteomes" id="UP000185557">
    <property type="component" value="Unassembled WGS sequence"/>
</dbReference>
<comment type="caution">
    <text evidence="1">The sequence shown here is derived from an EMBL/GenBank/DDBJ whole genome shotgun (WGS) entry which is preliminary data.</text>
</comment>
<dbReference type="RefSeq" id="WP_073610121.1">
    <property type="nucleotide sequence ID" value="NZ_MRCG01000016.1"/>
</dbReference>
<keyword evidence="2" id="KW-1185">Reference proteome</keyword>
<dbReference type="Gene3D" id="2.30.31.10">
    <property type="entry name" value="Transcriptional Coactivator Pc4, Chain A"/>
    <property type="match status" value="1"/>
</dbReference>
<name>A0A1U7J1I3_9CYAN</name>
<organism evidence="1 2">
    <name type="scientific">Phormidium tenue NIES-30</name>
    <dbReference type="NCBI Taxonomy" id="549789"/>
    <lineage>
        <taxon>Bacteria</taxon>
        <taxon>Bacillati</taxon>
        <taxon>Cyanobacteriota</taxon>
        <taxon>Cyanophyceae</taxon>
        <taxon>Oscillatoriophycideae</taxon>
        <taxon>Oscillatoriales</taxon>
        <taxon>Oscillatoriaceae</taxon>
        <taxon>Phormidium</taxon>
    </lineage>
</organism>
<evidence type="ECO:0000313" key="2">
    <source>
        <dbReference type="Proteomes" id="UP000185557"/>
    </source>
</evidence>
<gene>
    <name evidence="1" type="ORF">NIES30_19565</name>
</gene>
<evidence type="ECO:0000313" key="1">
    <source>
        <dbReference type="EMBL" id="OKH45715.1"/>
    </source>
</evidence>
<reference evidence="1 2" key="1">
    <citation type="submission" date="2016-11" db="EMBL/GenBank/DDBJ databases">
        <title>Draft Genome Sequences of Nine Cyanobacterial Strains from Diverse Habitats.</title>
        <authorList>
            <person name="Zhu T."/>
            <person name="Hou S."/>
            <person name="Lu X."/>
            <person name="Hess W.R."/>
        </authorList>
    </citation>
    <scope>NUCLEOTIDE SEQUENCE [LARGE SCALE GENOMIC DNA]</scope>
    <source>
        <strain evidence="1 2">NIES-30</strain>
    </source>
</reference>
<dbReference type="GO" id="GO:0003677">
    <property type="term" value="F:DNA binding"/>
    <property type="evidence" value="ECO:0007669"/>
    <property type="project" value="InterPro"/>
</dbReference>